<dbReference type="Proteomes" id="UP000632222">
    <property type="component" value="Unassembled WGS sequence"/>
</dbReference>
<protein>
    <submittedName>
        <fullName evidence="2">Uncharacterized protein</fullName>
    </submittedName>
</protein>
<sequence length="112" mass="12447">MQTQPKSSVPFLIKALLPLVFSLLPWLGVQYERVQGSRHAEVSLRALPIPELTTSSIPAPQIPSIKAASPPARFFTLPWFVHALARTVQVKEKVLFLPYSLPWLGKMMLDGG</sequence>
<dbReference type="EMBL" id="BMOD01000001">
    <property type="protein sequence ID" value="GGJ20322.1"/>
    <property type="molecule type" value="Genomic_DNA"/>
</dbReference>
<gene>
    <name evidence="2" type="ORF">GCM10008938_03180</name>
</gene>
<keyword evidence="3" id="KW-1185">Reference proteome</keyword>
<reference evidence="3" key="1">
    <citation type="journal article" date="2019" name="Int. J. Syst. Evol. Microbiol.">
        <title>The Global Catalogue of Microorganisms (GCM) 10K type strain sequencing project: providing services to taxonomists for standard genome sequencing and annotation.</title>
        <authorList>
            <consortium name="The Broad Institute Genomics Platform"/>
            <consortium name="The Broad Institute Genome Sequencing Center for Infectious Disease"/>
            <person name="Wu L."/>
            <person name="Ma J."/>
        </authorList>
    </citation>
    <scope>NUCLEOTIDE SEQUENCE [LARGE SCALE GENOMIC DNA]</scope>
    <source>
        <strain evidence="3">JCM 14370</strain>
    </source>
</reference>
<keyword evidence="1" id="KW-0812">Transmembrane</keyword>
<keyword evidence="1" id="KW-1133">Transmembrane helix</keyword>
<name>A0ABQ2CTU2_9DEIO</name>
<evidence type="ECO:0000256" key="1">
    <source>
        <dbReference type="SAM" id="Phobius"/>
    </source>
</evidence>
<comment type="caution">
    <text evidence="2">The sequence shown here is derived from an EMBL/GenBank/DDBJ whole genome shotgun (WGS) entry which is preliminary data.</text>
</comment>
<organism evidence="2 3">
    <name type="scientific">Deinococcus roseus</name>
    <dbReference type="NCBI Taxonomy" id="392414"/>
    <lineage>
        <taxon>Bacteria</taxon>
        <taxon>Thermotogati</taxon>
        <taxon>Deinococcota</taxon>
        <taxon>Deinococci</taxon>
        <taxon>Deinococcales</taxon>
        <taxon>Deinococcaceae</taxon>
        <taxon>Deinococcus</taxon>
    </lineage>
</organism>
<dbReference type="RefSeq" id="WP_188998818.1">
    <property type="nucleotide sequence ID" value="NZ_BMOD01000001.1"/>
</dbReference>
<proteinExistence type="predicted"/>
<feature type="transmembrane region" description="Helical" evidence="1">
    <location>
        <begin position="12"/>
        <end position="29"/>
    </location>
</feature>
<accession>A0ABQ2CTU2</accession>
<keyword evidence="1" id="KW-0472">Membrane</keyword>
<evidence type="ECO:0000313" key="3">
    <source>
        <dbReference type="Proteomes" id="UP000632222"/>
    </source>
</evidence>
<evidence type="ECO:0000313" key="2">
    <source>
        <dbReference type="EMBL" id="GGJ20322.1"/>
    </source>
</evidence>